<evidence type="ECO:0000259" key="5">
    <source>
        <dbReference type="Pfam" id="PF00700"/>
    </source>
</evidence>
<protein>
    <recommendedName>
        <fullName evidence="3">Flagellin</fullName>
    </recommendedName>
</protein>
<keyword evidence="6" id="KW-0282">Flagellum</keyword>
<dbReference type="Proteomes" id="UP000644699">
    <property type="component" value="Unassembled WGS sequence"/>
</dbReference>
<dbReference type="InterPro" id="IPR001492">
    <property type="entry name" value="Flagellin"/>
</dbReference>
<keyword evidence="3" id="KW-0964">Secreted</keyword>
<organism evidence="6 7">
    <name type="scientific">Aureimonas endophytica</name>
    <dbReference type="NCBI Taxonomy" id="2027858"/>
    <lineage>
        <taxon>Bacteria</taxon>
        <taxon>Pseudomonadati</taxon>
        <taxon>Pseudomonadota</taxon>
        <taxon>Alphaproteobacteria</taxon>
        <taxon>Hyphomicrobiales</taxon>
        <taxon>Aurantimonadaceae</taxon>
        <taxon>Aureimonas</taxon>
    </lineage>
</organism>
<dbReference type="AlphaFoldDB" id="A0A917A4N4"/>
<dbReference type="InterPro" id="IPR046358">
    <property type="entry name" value="Flagellin_C"/>
</dbReference>
<dbReference type="GO" id="GO:0005198">
    <property type="term" value="F:structural molecule activity"/>
    <property type="evidence" value="ECO:0007669"/>
    <property type="project" value="UniProtKB-UniRule"/>
</dbReference>
<feature type="domain" description="Flagellin C-terminal" evidence="5">
    <location>
        <begin position="190"/>
        <end position="274"/>
    </location>
</feature>
<dbReference type="SUPFAM" id="SSF64518">
    <property type="entry name" value="Phase 1 flagellin"/>
    <property type="match status" value="1"/>
</dbReference>
<evidence type="ECO:0000256" key="1">
    <source>
        <dbReference type="ARBA" id="ARBA00005709"/>
    </source>
</evidence>
<reference evidence="6" key="1">
    <citation type="journal article" date="2014" name="Int. J. Syst. Evol. Microbiol.">
        <title>Complete genome sequence of Corynebacterium casei LMG S-19264T (=DSM 44701T), isolated from a smear-ripened cheese.</title>
        <authorList>
            <consortium name="US DOE Joint Genome Institute (JGI-PGF)"/>
            <person name="Walter F."/>
            <person name="Albersmeier A."/>
            <person name="Kalinowski J."/>
            <person name="Ruckert C."/>
        </authorList>
    </citation>
    <scope>NUCLEOTIDE SEQUENCE</scope>
    <source>
        <strain evidence="6">CGMCC 1.15367</strain>
    </source>
</reference>
<evidence type="ECO:0000313" key="7">
    <source>
        <dbReference type="Proteomes" id="UP000644699"/>
    </source>
</evidence>
<comment type="similarity">
    <text evidence="1 3">Belongs to the bacterial flagellin family.</text>
</comment>
<dbReference type="RefSeq" id="WP_188913540.1">
    <property type="nucleotide sequence ID" value="NZ_BMIQ01000015.1"/>
</dbReference>
<dbReference type="Pfam" id="PF00700">
    <property type="entry name" value="Flagellin_C"/>
    <property type="match status" value="1"/>
</dbReference>
<proteinExistence type="inferred from homology"/>
<keyword evidence="7" id="KW-1185">Reference proteome</keyword>
<comment type="subcellular location">
    <subcellularLocation>
        <location evidence="3">Secreted</location>
    </subcellularLocation>
    <subcellularLocation>
        <location evidence="3">Bacterial flagellum</location>
    </subcellularLocation>
</comment>
<name>A0A917A4N4_9HYPH</name>
<keyword evidence="6" id="KW-0969">Cilium</keyword>
<dbReference type="Pfam" id="PF00669">
    <property type="entry name" value="Flagellin_N"/>
    <property type="match status" value="1"/>
</dbReference>
<evidence type="ECO:0000256" key="2">
    <source>
        <dbReference type="ARBA" id="ARBA00023143"/>
    </source>
</evidence>
<sequence>MVSVNTSSTGVASAALRMINAQLATTQNRIATGYKVNSAADNASVWATATKIRSDKTASEALKSSISTAKAQADAGSAALDEVSKILTDMKTLTISAVAAGGATDADANKMTTLVNQAKAIINGASIGGKNVLLDTTNNNVSVNLNVAEGVSTNMTASITASDVLSASNASFKDVLTSLAKADIVAGLVTKIDTAQTEVGKISATLTGFSAQMDSSLSFIDKLNDIRDTAIGGLVDADLEKESAKLNALQVKQQLAYQALSIGNSAQQNILRLFQ</sequence>
<comment type="function">
    <text evidence="3">Flagellin is the subunit protein which polymerizes to form the filaments of bacterial flagella.</text>
</comment>
<keyword evidence="2 3" id="KW-0975">Bacterial flagellum</keyword>
<dbReference type="Gene3D" id="1.20.1330.10">
    <property type="entry name" value="f41 fragment of flagellin, N-terminal domain"/>
    <property type="match status" value="1"/>
</dbReference>
<dbReference type="GO" id="GO:0005576">
    <property type="term" value="C:extracellular region"/>
    <property type="evidence" value="ECO:0007669"/>
    <property type="project" value="UniProtKB-SubCell"/>
</dbReference>
<evidence type="ECO:0000259" key="4">
    <source>
        <dbReference type="Pfam" id="PF00669"/>
    </source>
</evidence>
<dbReference type="GO" id="GO:0009288">
    <property type="term" value="C:bacterial-type flagellum"/>
    <property type="evidence" value="ECO:0007669"/>
    <property type="project" value="UniProtKB-SubCell"/>
</dbReference>
<feature type="domain" description="Flagellin N-terminal" evidence="4">
    <location>
        <begin position="11"/>
        <end position="134"/>
    </location>
</feature>
<comment type="caution">
    <text evidence="6">The sequence shown here is derived from an EMBL/GenBank/DDBJ whole genome shotgun (WGS) entry which is preliminary data.</text>
</comment>
<accession>A0A917A4N4</accession>
<dbReference type="EMBL" id="BMIQ01000015">
    <property type="protein sequence ID" value="GGE24938.1"/>
    <property type="molecule type" value="Genomic_DNA"/>
</dbReference>
<evidence type="ECO:0000256" key="3">
    <source>
        <dbReference type="RuleBase" id="RU362073"/>
    </source>
</evidence>
<dbReference type="PANTHER" id="PTHR42792:SF2">
    <property type="entry name" value="FLAGELLIN"/>
    <property type="match status" value="1"/>
</dbReference>
<keyword evidence="6" id="KW-0966">Cell projection</keyword>
<reference evidence="6" key="2">
    <citation type="submission" date="2020-09" db="EMBL/GenBank/DDBJ databases">
        <authorList>
            <person name="Sun Q."/>
            <person name="Zhou Y."/>
        </authorList>
    </citation>
    <scope>NUCLEOTIDE SEQUENCE</scope>
    <source>
        <strain evidence="6">CGMCC 1.15367</strain>
    </source>
</reference>
<dbReference type="InterPro" id="IPR001029">
    <property type="entry name" value="Flagellin_N"/>
</dbReference>
<dbReference type="PANTHER" id="PTHR42792">
    <property type="entry name" value="FLAGELLIN"/>
    <property type="match status" value="1"/>
</dbReference>
<gene>
    <name evidence="6" type="ORF">GCM10011390_50480</name>
</gene>
<evidence type="ECO:0000313" key="6">
    <source>
        <dbReference type="EMBL" id="GGE24938.1"/>
    </source>
</evidence>